<evidence type="ECO:0000256" key="1">
    <source>
        <dbReference type="ARBA" id="ARBA00023172"/>
    </source>
</evidence>
<dbReference type="EMBL" id="FOMB01000061">
    <property type="protein sequence ID" value="SFD43925.1"/>
    <property type="molecule type" value="Genomic_DNA"/>
</dbReference>
<reference evidence="2 3" key="1">
    <citation type="submission" date="2016-10" db="EMBL/GenBank/DDBJ databases">
        <authorList>
            <person name="de Groot N.N."/>
        </authorList>
    </citation>
    <scope>NUCLEOTIDE SEQUENCE [LARGE SCALE GENOMIC DNA]</scope>
    <source>
        <strain evidence="2 3">CGMCC 1.10210</strain>
    </source>
</reference>
<dbReference type="InterPro" id="IPR011010">
    <property type="entry name" value="DNA_brk_join_enz"/>
</dbReference>
<sequence>MVDSIGKISGHSLRVGAAQQLAKDGHGVLKIMRVGGWKSPDVLSRYVERLDIDIWQ</sequence>
<evidence type="ECO:0000313" key="2">
    <source>
        <dbReference type="EMBL" id="SFD43925.1"/>
    </source>
</evidence>
<dbReference type="Gene3D" id="1.10.443.10">
    <property type="entry name" value="Intergrase catalytic core"/>
    <property type="match status" value="1"/>
</dbReference>
<evidence type="ECO:0000313" key="3">
    <source>
        <dbReference type="Proteomes" id="UP000182258"/>
    </source>
</evidence>
<dbReference type="InterPro" id="IPR013762">
    <property type="entry name" value="Integrase-like_cat_sf"/>
</dbReference>
<protein>
    <submittedName>
        <fullName evidence="2">Phage integrase family protein</fullName>
    </submittedName>
</protein>
<dbReference type="OrthoDB" id="5513193at2"/>
<keyword evidence="1" id="KW-0233">DNA recombination</keyword>
<organism evidence="2 3">
    <name type="scientific">Devosia psychrophila</name>
    <dbReference type="NCBI Taxonomy" id="728005"/>
    <lineage>
        <taxon>Bacteria</taxon>
        <taxon>Pseudomonadati</taxon>
        <taxon>Pseudomonadota</taxon>
        <taxon>Alphaproteobacteria</taxon>
        <taxon>Hyphomicrobiales</taxon>
        <taxon>Devosiaceae</taxon>
        <taxon>Devosia</taxon>
    </lineage>
</organism>
<gene>
    <name evidence="2" type="ORF">SAMN04488059_1616</name>
</gene>
<dbReference type="GO" id="GO:0015074">
    <property type="term" value="P:DNA integration"/>
    <property type="evidence" value="ECO:0007669"/>
    <property type="project" value="InterPro"/>
</dbReference>
<dbReference type="RefSeq" id="WP_158409598.1">
    <property type="nucleotide sequence ID" value="NZ_FOMB01000061.1"/>
</dbReference>
<dbReference type="Proteomes" id="UP000182258">
    <property type="component" value="Unassembled WGS sequence"/>
</dbReference>
<proteinExistence type="predicted"/>
<name>A0A1I1SBQ8_9HYPH</name>
<dbReference type="STRING" id="728005.SAMN04488059_1616"/>
<dbReference type="GO" id="GO:0003677">
    <property type="term" value="F:DNA binding"/>
    <property type="evidence" value="ECO:0007669"/>
    <property type="project" value="InterPro"/>
</dbReference>
<accession>A0A1I1SBQ8</accession>
<dbReference type="GO" id="GO:0006310">
    <property type="term" value="P:DNA recombination"/>
    <property type="evidence" value="ECO:0007669"/>
    <property type="project" value="UniProtKB-KW"/>
</dbReference>
<dbReference type="AlphaFoldDB" id="A0A1I1SBQ8"/>
<dbReference type="SUPFAM" id="SSF56349">
    <property type="entry name" value="DNA breaking-rejoining enzymes"/>
    <property type="match status" value="1"/>
</dbReference>